<evidence type="ECO:0000256" key="7">
    <source>
        <dbReference type="RuleBase" id="RU363032"/>
    </source>
</evidence>
<evidence type="ECO:0000256" key="8">
    <source>
        <dbReference type="SAM" id="MobiDB-lite"/>
    </source>
</evidence>
<sequence>MADTPAASRVTGAPAARPSRKRGAGRPARVNLFYVPAVVLLGLFTAYPLVRGILLSFQNWDGYSPDMTFVGLANYARLFTDQVFRTSLLNTFVYGFGSTLVQQVLGLALAVALDRALRGRNVVRAIIYLPVLVSPVIMGTMYYLLFQYNSGTINDIVIAFGGHRHAWLSDSATSVALIVLVNSLQFVGISMIIYLAGLQSIPAELQEAAMLDGAGGWKRFWGVTLPLLQPAFATSIVLNLIGGLKLFDVIQVLTGGGPGYSTNSVSTFIGKAYFDNQSAGYASAMGVALFVLIIVFTLVLNLFLNRRRLEM</sequence>
<dbReference type="PANTHER" id="PTHR30193">
    <property type="entry name" value="ABC TRANSPORTER PERMEASE PROTEIN"/>
    <property type="match status" value="1"/>
</dbReference>
<name>A0ABP8WBB1_9MICO</name>
<protein>
    <submittedName>
        <fullName evidence="10">Sugar ABC transporter permease</fullName>
    </submittedName>
</protein>
<keyword evidence="3" id="KW-1003">Cell membrane</keyword>
<keyword evidence="11" id="KW-1185">Reference proteome</keyword>
<dbReference type="SUPFAM" id="SSF161098">
    <property type="entry name" value="MetI-like"/>
    <property type="match status" value="1"/>
</dbReference>
<feature type="region of interest" description="Disordered" evidence="8">
    <location>
        <begin position="1"/>
        <end position="23"/>
    </location>
</feature>
<feature type="transmembrane region" description="Helical" evidence="7">
    <location>
        <begin position="175"/>
        <end position="198"/>
    </location>
</feature>
<keyword evidence="2 7" id="KW-0813">Transport</keyword>
<keyword evidence="6 7" id="KW-0472">Membrane</keyword>
<dbReference type="PANTHER" id="PTHR30193:SF37">
    <property type="entry name" value="INNER MEMBRANE ABC TRANSPORTER PERMEASE PROTEIN YCJO"/>
    <property type="match status" value="1"/>
</dbReference>
<evidence type="ECO:0000256" key="2">
    <source>
        <dbReference type="ARBA" id="ARBA00022448"/>
    </source>
</evidence>
<evidence type="ECO:0000256" key="3">
    <source>
        <dbReference type="ARBA" id="ARBA00022475"/>
    </source>
</evidence>
<accession>A0ABP8WBB1</accession>
<dbReference type="InterPro" id="IPR035906">
    <property type="entry name" value="MetI-like_sf"/>
</dbReference>
<dbReference type="Pfam" id="PF00528">
    <property type="entry name" value="BPD_transp_1"/>
    <property type="match status" value="1"/>
</dbReference>
<evidence type="ECO:0000256" key="5">
    <source>
        <dbReference type="ARBA" id="ARBA00022989"/>
    </source>
</evidence>
<dbReference type="CDD" id="cd06261">
    <property type="entry name" value="TM_PBP2"/>
    <property type="match status" value="1"/>
</dbReference>
<evidence type="ECO:0000313" key="10">
    <source>
        <dbReference type="EMBL" id="GAA4686147.1"/>
    </source>
</evidence>
<evidence type="ECO:0000256" key="6">
    <source>
        <dbReference type="ARBA" id="ARBA00023136"/>
    </source>
</evidence>
<feature type="domain" description="ABC transmembrane type-1" evidence="9">
    <location>
        <begin position="88"/>
        <end position="300"/>
    </location>
</feature>
<evidence type="ECO:0000256" key="4">
    <source>
        <dbReference type="ARBA" id="ARBA00022692"/>
    </source>
</evidence>
<dbReference type="InterPro" id="IPR051393">
    <property type="entry name" value="ABC_transporter_permease"/>
</dbReference>
<dbReference type="PROSITE" id="PS50928">
    <property type="entry name" value="ABC_TM1"/>
    <property type="match status" value="1"/>
</dbReference>
<feature type="transmembrane region" description="Helical" evidence="7">
    <location>
        <begin position="30"/>
        <end position="50"/>
    </location>
</feature>
<proteinExistence type="inferred from homology"/>
<feature type="transmembrane region" description="Helical" evidence="7">
    <location>
        <begin position="219"/>
        <end position="241"/>
    </location>
</feature>
<evidence type="ECO:0000313" key="11">
    <source>
        <dbReference type="Proteomes" id="UP001501295"/>
    </source>
</evidence>
<keyword evidence="4 7" id="KW-0812">Transmembrane</keyword>
<gene>
    <name evidence="10" type="ORF">GCM10025780_35920</name>
</gene>
<keyword evidence="5 7" id="KW-1133">Transmembrane helix</keyword>
<evidence type="ECO:0000256" key="1">
    <source>
        <dbReference type="ARBA" id="ARBA00004651"/>
    </source>
</evidence>
<comment type="subcellular location">
    <subcellularLocation>
        <location evidence="1 7">Cell membrane</location>
        <topology evidence="1 7">Multi-pass membrane protein</topology>
    </subcellularLocation>
</comment>
<feature type="transmembrane region" description="Helical" evidence="7">
    <location>
        <begin position="125"/>
        <end position="145"/>
    </location>
</feature>
<evidence type="ECO:0000259" key="9">
    <source>
        <dbReference type="PROSITE" id="PS50928"/>
    </source>
</evidence>
<dbReference type="RefSeq" id="WP_345377323.1">
    <property type="nucleotide sequence ID" value="NZ_BAABLM010000012.1"/>
</dbReference>
<comment type="caution">
    <text evidence="10">The sequence shown here is derived from an EMBL/GenBank/DDBJ whole genome shotgun (WGS) entry which is preliminary data.</text>
</comment>
<dbReference type="Gene3D" id="1.10.3720.10">
    <property type="entry name" value="MetI-like"/>
    <property type="match status" value="1"/>
</dbReference>
<reference evidence="11" key="1">
    <citation type="journal article" date="2019" name="Int. J. Syst. Evol. Microbiol.">
        <title>The Global Catalogue of Microorganisms (GCM) 10K type strain sequencing project: providing services to taxonomists for standard genome sequencing and annotation.</title>
        <authorList>
            <consortium name="The Broad Institute Genomics Platform"/>
            <consortium name="The Broad Institute Genome Sequencing Center for Infectious Disease"/>
            <person name="Wu L."/>
            <person name="Ma J."/>
        </authorList>
    </citation>
    <scope>NUCLEOTIDE SEQUENCE [LARGE SCALE GENOMIC DNA]</scope>
    <source>
        <strain evidence="11">JCM 18956</strain>
    </source>
</reference>
<feature type="transmembrane region" description="Helical" evidence="7">
    <location>
        <begin position="92"/>
        <end position="113"/>
    </location>
</feature>
<dbReference type="Proteomes" id="UP001501295">
    <property type="component" value="Unassembled WGS sequence"/>
</dbReference>
<feature type="transmembrane region" description="Helical" evidence="7">
    <location>
        <begin position="281"/>
        <end position="304"/>
    </location>
</feature>
<organism evidence="10 11">
    <name type="scientific">Frondihabitans cladoniiphilus</name>
    <dbReference type="NCBI Taxonomy" id="715785"/>
    <lineage>
        <taxon>Bacteria</taxon>
        <taxon>Bacillati</taxon>
        <taxon>Actinomycetota</taxon>
        <taxon>Actinomycetes</taxon>
        <taxon>Micrococcales</taxon>
        <taxon>Microbacteriaceae</taxon>
        <taxon>Frondihabitans</taxon>
    </lineage>
</organism>
<comment type="similarity">
    <text evidence="7">Belongs to the binding-protein-dependent transport system permease family.</text>
</comment>
<dbReference type="EMBL" id="BAABLM010000012">
    <property type="protein sequence ID" value="GAA4686147.1"/>
    <property type="molecule type" value="Genomic_DNA"/>
</dbReference>
<dbReference type="InterPro" id="IPR000515">
    <property type="entry name" value="MetI-like"/>
</dbReference>